<keyword evidence="3" id="KW-0812">Transmembrane</keyword>
<dbReference type="EMBL" id="PFAS01000077">
    <property type="protein sequence ID" value="PIT93427.1"/>
    <property type="molecule type" value="Genomic_DNA"/>
</dbReference>
<protein>
    <recommendedName>
        <fullName evidence="4">DUF5667 domain-containing protein</fullName>
    </recommendedName>
</protein>
<keyword evidence="3" id="KW-0472">Membrane</keyword>
<sequence length="364" mass="39451">MEKDIISQLHSLRNIKPDEHFRATQKEILMNQISASAQTAKGAGFVWFYLKETFKYEMSLLGQPVAGLAVILLLIFGGGVFSISAASEATPGSFLYTVKIVSEKTRFAFALQPEDKMKLNFEFAERRAAEIKTLAGNNEHEKISQAADNLKEEIASAQKQLKQMEANSPKTAMAMAKDIENKTTALRATLRETKETLAHSSGSAKNKLNETIQTVDAVSLSALNTIVKSADNASGAEKAELNRRVASKLKASKEKINEARAEAKVFSAGFARSETGLQVFLGQAVENKTKEATKVITEAEKLLSGNDYQGALDKIAESDNLLNEATAATAEKEALSTSTPEVKAETKPEVKGVMEEATTTGVVR</sequence>
<evidence type="ECO:0000313" key="5">
    <source>
        <dbReference type="EMBL" id="PIT93427.1"/>
    </source>
</evidence>
<evidence type="ECO:0000256" key="2">
    <source>
        <dbReference type="SAM" id="MobiDB-lite"/>
    </source>
</evidence>
<feature type="transmembrane region" description="Helical" evidence="3">
    <location>
        <begin position="65"/>
        <end position="86"/>
    </location>
</feature>
<gene>
    <name evidence="5" type="ORF">COU00_04450</name>
</gene>
<dbReference type="Proteomes" id="UP000229335">
    <property type="component" value="Unassembled WGS sequence"/>
</dbReference>
<organism evidence="5 6">
    <name type="scientific">Candidatus Falkowbacteria bacterium CG10_big_fil_rev_8_21_14_0_10_43_11</name>
    <dbReference type="NCBI Taxonomy" id="1974568"/>
    <lineage>
        <taxon>Bacteria</taxon>
        <taxon>Candidatus Falkowiibacteriota</taxon>
    </lineage>
</organism>
<comment type="caution">
    <text evidence="5">The sequence shown here is derived from an EMBL/GenBank/DDBJ whole genome shotgun (WGS) entry which is preliminary data.</text>
</comment>
<feature type="compositionally biased region" description="Low complexity" evidence="2">
    <location>
        <begin position="329"/>
        <end position="339"/>
    </location>
</feature>
<dbReference type="Pfam" id="PF18915">
    <property type="entry name" value="DUF5667"/>
    <property type="match status" value="1"/>
</dbReference>
<keyword evidence="1" id="KW-0175">Coiled coil</keyword>
<feature type="compositionally biased region" description="Basic and acidic residues" evidence="2">
    <location>
        <begin position="342"/>
        <end position="354"/>
    </location>
</feature>
<dbReference type="AlphaFoldDB" id="A0A2M6WKW1"/>
<evidence type="ECO:0000256" key="1">
    <source>
        <dbReference type="SAM" id="Coils"/>
    </source>
</evidence>
<name>A0A2M6WKW1_9BACT</name>
<evidence type="ECO:0000256" key="3">
    <source>
        <dbReference type="SAM" id="Phobius"/>
    </source>
</evidence>
<evidence type="ECO:0000313" key="6">
    <source>
        <dbReference type="Proteomes" id="UP000229335"/>
    </source>
</evidence>
<feature type="region of interest" description="Disordered" evidence="2">
    <location>
        <begin position="329"/>
        <end position="364"/>
    </location>
</feature>
<feature type="domain" description="DUF5667" evidence="4">
    <location>
        <begin position="89"/>
        <end position="197"/>
    </location>
</feature>
<accession>A0A2M6WKW1</accession>
<dbReference type="InterPro" id="IPR043725">
    <property type="entry name" value="DUF5667"/>
</dbReference>
<feature type="coiled-coil region" evidence="1">
    <location>
        <begin position="140"/>
        <end position="196"/>
    </location>
</feature>
<proteinExistence type="predicted"/>
<evidence type="ECO:0000259" key="4">
    <source>
        <dbReference type="Pfam" id="PF18915"/>
    </source>
</evidence>
<reference evidence="6" key="1">
    <citation type="submission" date="2017-09" db="EMBL/GenBank/DDBJ databases">
        <title>Depth-based differentiation of microbial function through sediment-hosted aquifers and enrichment of novel symbionts in the deep terrestrial subsurface.</title>
        <authorList>
            <person name="Probst A.J."/>
            <person name="Ladd B."/>
            <person name="Jarett J.K."/>
            <person name="Geller-Mcgrath D.E."/>
            <person name="Sieber C.M.K."/>
            <person name="Emerson J.B."/>
            <person name="Anantharaman K."/>
            <person name="Thomas B.C."/>
            <person name="Malmstrom R."/>
            <person name="Stieglmeier M."/>
            <person name="Klingl A."/>
            <person name="Woyke T."/>
            <person name="Ryan C.M."/>
            <person name="Banfield J.F."/>
        </authorList>
    </citation>
    <scope>NUCLEOTIDE SEQUENCE [LARGE SCALE GENOMIC DNA]</scope>
</reference>
<keyword evidence="3" id="KW-1133">Transmembrane helix</keyword>